<proteinExistence type="predicted"/>
<name>A0AAT9V563_9CAUD</name>
<reference evidence="2" key="1">
    <citation type="journal article" date="2024" name="Can. J. Microbiol.">
        <title>Biological and genomic characteristics of three novel bacteriophages and a phage-plasmid of Klebsiella pneumoniae.</title>
        <authorList>
            <person name="Uskudar-Guclu A."/>
            <person name="Unlu S."/>
            <person name="Salih-Dogan H."/>
            <person name="Yalcin S."/>
            <person name="Basustaoglu A."/>
        </authorList>
    </citation>
    <scope>NUCLEOTIDE SEQUENCE</scope>
</reference>
<organism evidence="2">
    <name type="scientific">Klebsiella phage Kpn74</name>
    <dbReference type="NCBI Taxonomy" id="3044026"/>
    <lineage>
        <taxon>Viruses</taxon>
        <taxon>Duplodnaviria</taxon>
        <taxon>Heunggongvirae</taxon>
        <taxon>Uroviricota</taxon>
        <taxon>Caudoviricetes</taxon>
    </lineage>
</organism>
<sequence>MVVAQTGFAIPAQTKPASQRLPRLSHHNSGMRRHMHKNTQARVVRRLGYSGLRGPATDFAAAG</sequence>
<protein>
    <submittedName>
        <fullName evidence="2">Uncharacterized protein</fullName>
    </submittedName>
</protein>
<dbReference type="EMBL" id="OQ790078">
    <property type="protein sequence ID" value="WJE88314.1"/>
    <property type="molecule type" value="Genomic_DNA"/>
</dbReference>
<evidence type="ECO:0000313" key="2">
    <source>
        <dbReference type="EMBL" id="WJE88314.1"/>
    </source>
</evidence>
<accession>A0AAT9V563</accession>
<feature type="compositionally biased region" description="Basic residues" evidence="1">
    <location>
        <begin position="23"/>
        <end position="40"/>
    </location>
</feature>
<feature type="region of interest" description="Disordered" evidence="1">
    <location>
        <begin position="1"/>
        <end position="40"/>
    </location>
</feature>
<evidence type="ECO:0000256" key="1">
    <source>
        <dbReference type="SAM" id="MobiDB-lite"/>
    </source>
</evidence>